<gene>
    <name evidence="2" type="ORF">KK078_22425</name>
</gene>
<evidence type="ECO:0000313" key="3">
    <source>
        <dbReference type="Proteomes" id="UP001319180"/>
    </source>
</evidence>
<organism evidence="2 3">
    <name type="scientific">Dawidia soli</name>
    <dbReference type="NCBI Taxonomy" id="2782352"/>
    <lineage>
        <taxon>Bacteria</taxon>
        <taxon>Pseudomonadati</taxon>
        <taxon>Bacteroidota</taxon>
        <taxon>Cytophagia</taxon>
        <taxon>Cytophagales</taxon>
        <taxon>Chryseotaleaceae</taxon>
        <taxon>Dawidia</taxon>
    </lineage>
</organism>
<accession>A0AAP2DCN3</accession>
<dbReference type="EMBL" id="JAHESC010000039">
    <property type="protein sequence ID" value="MBT1689338.1"/>
    <property type="molecule type" value="Genomic_DNA"/>
</dbReference>
<comment type="caution">
    <text evidence="2">The sequence shown here is derived from an EMBL/GenBank/DDBJ whole genome shotgun (WGS) entry which is preliminary data.</text>
</comment>
<reference evidence="2 3" key="1">
    <citation type="submission" date="2021-05" db="EMBL/GenBank/DDBJ databases">
        <title>A Polyphasic approach of four new species of the genus Ohtaekwangia: Ohtaekwangia histidinii sp. nov., Ohtaekwangia cretensis sp. nov., Ohtaekwangia indiensis sp. nov., Ohtaekwangia reichenbachii sp. nov. from diverse environment.</title>
        <authorList>
            <person name="Octaviana S."/>
        </authorList>
    </citation>
    <scope>NUCLEOTIDE SEQUENCE [LARGE SCALE GENOMIC DNA]</scope>
    <source>
        <strain evidence="2 3">PWU37</strain>
    </source>
</reference>
<evidence type="ECO:0000313" key="2">
    <source>
        <dbReference type="EMBL" id="MBT1689338.1"/>
    </source>
</evidence>
<dbReference type="RefSeq" id="WP_254092564.1">
    <property type="nucleotide sequence ID" value="NZ_JAHESC010000039.1"/>
</dbReference>
<dbReference type="AlphaFoldDB" id="A0AAP2DCN3"/>
<keyword evidence="3" id="KW-1185">Reference proteome</keyword>
<protein>
    <recommendedName>
        <fullName evidence="1">Restriction endonuclease type II NotI domain-containing protein</fullName>
    </recommendedName>
</protein>
<dbReference type="Proteomes" id="UP001319180">
    <property type="component" value="Unassembled WGS sequence"/>
</dbReference>
<evidence type="ECO:0000259" key="1">
    <source>
        <dbReference type="Pfam" id="PF12183"/>
    </source>
</evidence>
<proteinExistence type="predicted"/>
<dbReference type="Pfam" id="PF12183">
    <property type="entry name" value="NotI"/>
    <property type="match status" value="1"/>
</dbReference>
<name>A0AAP2DCN3_9BACT</name>
<feature type="domain" description="Restriction endonuclease type II NotI" evidence="1">
    <location>
        <begin position="58"/>
        <end position="209"/>
    </location>
</feature>
<dbReference type="InterPro" id="IPR022009">
    <property type="entry name" value="Resctriction_endonuc_II_NotI"/>
</dbReference>
<sequence>MSRSKISEFFNFPTCDTTLDWGKIVEDQPCFYLNRKCIKVRKSEPSISIGTCSVQYGNSNIIICPHRLLQNKRIFLDSIHLLTLHEPGNDLHIVSELSIPGGNVDYFLVSARDGKVVDFVGIELQTLDTTGTLWNTRQHFLQDMGVLDPDLNIPNANFGMNWKMTAKTILVQLHHKIDTFEHLSKHLVLVLQDNLLEYMSREFSFSHISRTPSIGHAMHFHSYQLVEPDGCYKELRLMRRMSTDAAGISACLGLQAQARVELEIILDALQSKISPKTLFIIA</sequence>